<comment type="subcellular location">
    <subcellularLocation>
        <location evidence="1">Membrane</location>
        <topology evidence="1">Multi-pass membrane protein</topology>
    </subcellularLocation>
</comment>
<dbReference type="AlphaFoldDB" id="A0AA41YN03"/>
<dbReference type="Pfam" id="PF01594">
    <property type="entry name" value="AI-2E_transport"/>
    <property type="match status" value="1"/>
</dbReference>
<dbReference type="PANTHER" id="PTHR21716">
    <property type="entry name" value="TRANSMEMBRANE PROTEIN"/>
    <property type="match status" value="1"/>
</dbReference>
<reference evidence="7" key="2">
    <citation type="submission" date="2022-10" db="EMBL/GenBank/DDBJ databases">
        <authorList>
            <person name="Trinh H.N."/>
        </authorList>
    </citation>
    <scope>NUCLEOTIDE SEQUENCE</scope>
    <source>
        <strain evidence="7">RN2-1</strain>
    </source>
</reference>
<gene>
    <name evidence="7" type="ORF">OL599_02740</name>
</gene>
<proteinExistence type="inferred from homology"/>
<dbReference type="EMBL" id="JAPDNT010000001">
    <property type="protein sequence ID" value="MCW3473483.1"/>
    <property type="molecule type" value="Genomic_DNA"/>
</dbReference>
<reference evidence="7" key="1">
    <citation type="submission" date="2022-09" db="EMBL/GenBank/DDBJ databases">
        <title>Rhodovastum sp. nov. RN2-1 isolated from soil in Seongnam, South Korea.</title>
        <authorList>
            <person name="Le N.T."/>
        </authorList>
    </citation>
    <scope>NUCLEOTIDE SEQUENCE</scope>
    <source>
        <strain evidence="7">RN2-1</strain>
    </source>
</reference>
<keyword evidence="5 6" id="KW-0472">Membrane</keyword>
<evidence type="ECO:0000313" key="8">
    <source>
        <dbReference type="Proteomes" id="UP001165679"/>
    </source>
</evidence>
<evidence type="ECO:0000256" key="2">
    <source>
        <dbReference type="ARBA" id="ARBA00009773"/>
    </source>
</evidence>
<comment type="caution">
    <text evidence="7">The sequence shown here is derived from an EMBL/GenBank/DDBJ whole genome shotgun (WGS) entry which is preliminary data.</text>
</comment>
<feature type="transmembrane region" description="Helical" evidence="6">
    <location>
        <begin position="29"/>
        <end position="46"/>
    </location>
</feature>
<evidence type="ECO:0000256" key="1">
    <source>
        <dbReference type="ARBA" id="ARBA00004141"/>
    </source>
</evidence>
<evidence type="ECO:0000256" key="3">
    <source>
        <dbReference type="ARBA" id="ARBA00022692"/>
    </source>
</evidence>
<keyword evidence="4 6" id="KW-1133">Transmembrane helix</keyword>
<evidence type="ECO:0000256" key="4">
    <source>
        <dbReference type="ARBA" id="ARBA00022989"/>
    </source>
</evidence>
<feature type="transmembrane region" description="Helical" evidence="6">
    <location>
        <begin position="193"/>
        <end position="211"/>
    </location>
</feature>
<feature type="transmembrane region" description="Helical" evidence="6">
    <location>
        <begin position="257"/>
        <end position="276"/>
    </location>
</feature>
<feature type="transmembrane region" description="Helical" evidence="6">
    <location>
        <begin position="58"/>
        <end position="82"/>
    </location>
</feature>
<dbReference type="GO" id="GO:0016020">
    <property type="term" value="C:membrane"/>
    <property type="evidence" value="ECO:0007669"/>
    <property type="project" value="UniProtKB-SubCell"/>
</dbReference>
<dbReference type="RefSeq" id="WP_264712059.1">
    <property type="nucleotide sequence ID" value="NZ_JAPDNT010000001.1"/>
</dbReference>
<feature type="transmembrane region" description="Helical" evidence="6">
    <location>
        <begin position="231"/>
        <end position="250"/>
    </location>
</feature>
<keyword evidence="8" id="KW-1185">Reference proteome</keyword>
<feature type="transmembrane region" description="Helical" evidence="6">
    <location>
        <begin position="7"/>
        <end position="23"/>
    </location>
</feature>
<feature type="transmembrane region" description="Helical" evidence="6">
    <location>
        <begin position="296"/>
        <end position="321"/>
    </location>
</feature>
<dbReference type="Proteomes" id="UP001165679">
    <property type="component" value="Unassembled WGS sequence"/>
</dbReference>
<evidence type="ECO:0000256" key="5">
    <source>
        <dbReference type="ARBA" id="ARBA00023136"/>
    </source>
</evidence>
<dbReference type="InterPro" id="IPR002549">
    <property type="entry name" value="AI-2E-like"/>
</dbReference>
<dbReference type="GO" id="GO:0055085">
    <property type="term" value="P:transmembrane transport"/>
    <property type="evidence" value="ECO:0007669"/>
    <property type="project" value="TreeGrafter"/>
</dbReference>
<feature type="transmembrane region" description="Helical" evidence="6">
    <location>
        <begin position="138"/>
        <end position="157"/>
    </location>
</feature>
<name>A0AA41YN03_9PROT</name>
<sequence>MTADRGLKTMVGLLMVVALAAALHQASSVFAPVAFALLIIALVWPLHRWLQSWLPKLLALAVSVAVIVSVFLAFGSLIVWGFGRVGRWLVGNSAQFQAVYDQVMAWLEGHGVAVAAPWAEHFNVGWLMRAAQEITGRVNTATSFWLVVLVYVLIGLAEVDDMARRIRAIESPIDARVLMDGATQTAIKLRKYMLVRTVMSVITGVLVWLFARLTGLQFAAEWGVIAFALNYIPFIGPFFATVLPTLFAIAQFETWQDALGIFLCLNAIQFLVGSYIEPRVAGRVLSISPFVVLFAVLLWAFLWGLFGAFIGVPIVIAVITFCAQHPSSRWLAGLLGGSPRASTETGG</sequence>
<dbReference type="PANTHER" id="PTHR21716:SF64">
    <property type="entry name" value="AI-2 TRANSPORT PROTEIN TQSA"/>
    <property type="match status" value="1"/>
</dbReference>
<keyword evidence="3 6" id="KW-0812">Transmembrane</keyword>
<organism evidence="7 8">
    <name type="scientific">Limobrevibacterium gyesilva</name>
    <dbReference type="NCBI Taxonomy" id="2991712"/>
    <lineage>
        <taxon>Bacteria</taxon>
        <taxon>Pseudomonadati</taxon>
        <taxon>Pseudomonadota</taxon>
        <taxon>Alphaproteobacteria</taxon>
        <taxon>Acetobacterales</taxon>
        <taxon>Acetobacteraceae</taxon>
        <taxon>Limobrevibacterium</taxon>
    </lineage>
</organism>
<comment type="similarity">
    <text evidence="2">Belongs to the autoinducer-2 exporter (AI-2E) (TC 2.A.86) family.</text>
</comment>
<accession>A0AA41YN03</accession>
<evidence type="ECO:0000313" key="7">
    <source>
        <dbReference type="EMBL" id="MCW3473483.1"/>
    </source>
</evidence>
<evidence type="ECO:0000256" key="6">
    <source>
        <dbReference type="SAM" id="Phobius"/>
    </source>
</evidence>
<protein>
    <submittedName>
        <fullName evidence="7">AI-2E family transporter</fullName>
    </submittedName>
</protein>